<evidence type="ECO:0000313" key="4">
    <source>
        <dbReference type="EMBL" id="GAA5817065.1"/>
    </source>
</evidence>
<keyword evidence="2" id="KW-1133">Transmembrane helix</keyword>
<protein>
    <recommendedName>
        <fullName evidence="3">BTB domain-containing protein</fullName>
    </recommendedName>
</protein>
<feature type="region of interest" description="Disordered" evidence="1">
    <location>
        <begin position="164"/>
        <end position="188"/>
    </location>
</feature>
<organism evidence="4 5">
    <name type="scientific">Mucor flavus</name>
    <dbReference type="NCBI Taxonomy" id="439312"/>
    <lineage>
        <taxon>Eukaryota</taxon>
        <taxon>Fungi</taxon>
        <taxon>Fungi incertae sedis</taxon>
        <taxon>Mucoromycota</taxon>
        <taxon>Mucoromycotina</taxon>
        <taxon>Mucoromycetes</taxon>
        <taxon>Mucorales</taxon>
        <taxon>Mucorineae</taxon>
        <taxon>Mucoraceae</taxon>
        <taxon>Mucor</taxon>
    </lineage>
</organism>
<dbReference type="InterPro" id="IPR011333">
    <property type="entry name" value="SKP1/BTB/POZ_sf"/>
</dbReference>
<dbReference type="InterPro" id="IPR003131">
    <property type="entry name" value="T1-type_BTB"/>
</dbReference>
<evidence type="ECO:0000256" key="2">
    <source>
        <dbReference type="SAM" id="Phobius"/>
    </source>
</evidence>
<feature type="domain" description="BTB" evidence="3">
    <location>
        <begin position="282"/>
        <end position="351"/>
    </location>
</feature>
<evidence type="ECO:0000259" key="3">
    <source>
        <dbReference type="PROSITE" id="PS50097"/>
    </source>
</evidence>
<dbReference type="Proteomes" id="UP001473302">
    <property type="component" value="Unassembled WGS sequence"/>
</dbReference>
<dbReference type="InterPro" id="IPR000210">
    <property type="entry name" value="BTB/POZ_dom"/>
</dbReference>
<dbReference type="Gene3D" id="3.30.710.10">
    <property type="entry name" value="Potassium Channel Kv1.1, Chain A"/>
    <property type="match status" value="1"/>
</dbReference>
<dbReference type="SUPFAM" id="SSF54695">
    <property type="entry name" value="POZ domain"/>
    <property type="match status" value="1"/>
</dbReference>
<keyword evidence="2" id="KW-0472">Membrane</keyword>
<dbReference type="EMBL" id="BAABUK010000037">
    <property type="protein sequence ID" value="GAA5817065.1"/>
    <property type="molecule type" value="Genomic_DNA"/>
</dbReference>
<dbReference type="PROSITE" id="PS50097">
    <property type="entry name" value="BTB"/>
    <property type="match status" value="1"/>
</dbReference>
<keyword evidence="5" id="KW-1185">Reference proteome</keyword>
<feature type="transmembrane region" description="Helical" evidence="2">
    <location>
        <begin position="785"/>
        <end position="804"/>
    </location>
</feature>
<evidence type="ECO:0000313" key="5">
    <source>
        <dbReference type="Proteomes" id="UP001473302"/>
    </source>
</evidence>
<name>A0ABP9ZD63_9FUNG</name>
<dbReference type="PANTHER" id="PTHR38360:SF1">
    <property type="entry name" value="F12P19.7"/>
    <property type="match status" value="1"/>
</dbReference>
<accession>A0ABP9ZD63</accession>
<evidence type="ECO:0000256" key="1">
    <source>
        <dbReference type="SAM" id="MobiDB-lite"/>
    </source>
</evidence>
<sequence length="823" mass="92842">MRKREQQQHFFLDSIFEPPPQWRTTVAHSNNGGGNAGYHAHAAHRSPIHHHPSLSEIVYQDYSNNSEIQDVYPMYQDRRQLHQRHSFIDSSGSGSDSRLHGFENSSLSLHTISTSDQNEDRNEYEVHHYDDIEDTESVDKHVFQRQSDNVSISNSLFTAADHLEVSDQEEEDASSTENLRHGYLPPQYQDHEPIDTMINKLNLQTSIVWEEVYKEIYATMEKMQALDHKFNKTKIGYQLEMEKDYSRMTDELILQCKTLTKQKEFVCATLEPEQEGKKFINEKVRLNIGGNMFETSQSTLGRDTNSLFATMFSGRHPIAAESDGSYFIDRDPSHFRLVLNYLRDLRIPPTVLQDVKIRQELLQEAKYYRIDGLIQRPTLFIILTGLIYGVFSQNHYTTKVETDPSTGFSVAYFDTYKVLKNLITNESYALVCCDSSLDDFKTGYHAVVNTPLTNVGVDTELESLPFFELLGLKDVIKSAKPSANVTSPCFPDITDGPTNSSMVIDTIFTRKAVNGVVGVNTQYISISAGSNELTPLQQSAWIIFVAHFFEKESYGQEIYGLVKQMYDCHKKNLLKSGSKNIAWTTYDAVGKAWTIRSDTYLQTLVYDAGMKLIAPNNQSTIFQNTTEFHSALSKVDFVIDDTPAANFKNDFAYTDWLKAGGYQPNNAASFIALKNVFRTDLLINAGGYSDWPIRHSARADLAISDVIHMVYNTYESSYNMNWLRTFAQMKKPGFVSNATYPSCTDPVPRINTNICNMGAFKPNSTDPNTVKTATPSKGLSTGGKVGVAIGVIVGVAALVAFGVFKYKRRGKPAEGTFVKMNDI</sequence>
<keyword evidence="2" id="KW-0812">Transmembrane</keyword>
<comment type="caution">
    <text evidence="4">The sequence shown here is derived from an EMBL/GenBank/DDBJ whole genome shotgun (WGS) entry which is preliminary data.</text>
</comment>
<dbReference type="PANTHER" id="PTHR38360">
    <property type="entry name" value="OS03G0120000 PROTEIN"/>
    <property type="match status" value="1"/>
</dbReference>
<proteinExistence type="predicted"/>
<reference evidence="4 5" key="1">
    <citation type="submission" date="2024-04" db="EMBL/GenBank/DDBJ databases">
        <title>genome sequences of Mucor flavus KT1a and Helicostylum pulchrum KT1b strains isolated from the surface of a dry-aged beef.</title>
        <authorList>
            <person name="Toyotome T."/>
            <person name="Hosono M."/>
            <person name="Torimaru M."/>
            <person name="Fukuda K."/>
            <person name="Mikami N."/>
        </authorList>
    </citation>
    <scope>NUCLEOTIDE SEQUENCE [LARGE SCALE GENOMIC DNA]</scope>
    <source>
        <strain evidence="4 5">KT1a</strain>
    </source>
</reference>
<dbReference type="SMART" id="SM00225">
    <property type="entry name" value="BTB"/>
    <property type="match status" value="1"/>
</dbReference>
<dbReference type="Pfam" id="PF02214">
    <property type="entry name" value="BTB_2"/>
    <property type="match status" value="1"/>
</dbReference>
<gene>
    <name evidence="4" type="ORF">MFLAVUS_010602</name>
</gene>